<feature type="transmembrane region" description="Helical" evidence="1">
    <location>
        <begin position="409"/>
        <end position="428"/>
    </location>
</feature>
<feature type="transmembrane region" description="Helical" evidence="1">
    <location>
        <begin position="262"/>
        <end position="283"/>
    </location>
</feature>
<feature type="transmembrane region" description="Helical" evidence="1">
    <location>
        <begin position="334"/>
        <end position="367"/>
    </location>
</feature>
<organism evidence="2 3">
    <name type="scientific">Pelagicoccus albus</name>
    <dbReference type="NCBI Taxonomy" id="415222"/>
    <lineage>
        <taxon>Bacteria</taxon>
        <taxon>Pseudomonadati</taxon>
        <taxon>Verrucomicrobiota</taxon>
        <taxon>Opitutia</taxon>
        <taxon>Puniceicoccales</taxon>
        <taxon>Pelagicoccaceae</taxon>
        <taxon>Pelagicoccus</taxon>
    </lineage>
</organism>
<keyword evidence="1" id="KW-1133">Transmembrane helix</keyword>
<protein>
    <submittedName>
        <fullName evidence="2">Uncharacterized protein</fullName>
    </submittedName>
</protein>
<dbReference type="AlphaFoldDB" id="A0A7X1E7B2"/>
<feature type="transmembrane region" description="Helical" evidence="1">
    <location>
        <begin position="81"/>
        <end position="99"/>
    </location>
</feature>
<keyword evidence="1" id="KW-0472">Membrane</keyword>
<reference evidence="2 3" key="1">
    <citation type="submission" date="2020-07" db="EMBL/GenBank/DDBJ databases">
        <authorList>
            <person name="Feng X."/>
        </authorList>
    </citation>
    <scope>NUCLEOTIDE SEQUENCE [LARGE SCALE GENOMIC DNA]</scope>
    <source>
        <strain evidence="2 3">JCM23202</strain>
    </source>
</reference>
<feature type="transmembrane region" description="Helical" evidence="1">
    <location>
        <begin position="295"/>
        <end position="314"/>
    </location>
</feature>
<proteinExistence type="predicted"/>
<evidence type="ECO:0000256" key="1">
    <source>
        <dbReference type="SAM" id="Phobius"/>
    </source>
</evidence>
<gene>
    <name evidence="2" type="ORF">H5P27_02990</name>
</gene>
<feature type="transmembrane region" description="Helical" evidence="1">
    <location>
        <begin position="440"/>
        <end position="458"/>
    </location>
</feature>
<keyword evidence="1" id="KW-0812">Transmembrane</keyword>
<feature type="transmembrane region" description="Helical" evidence="1">
    <location>
        <begin position="379"/>
        <end position="403"/>
    </location>
</feature>
<keyword evidence="3" id="KW-1185">Reference proteome</keyword>
<dbReference type="EMBL" id="JACHVC010000005">
    <property type="protein sequence ID" value="MBC2605001.1"/>
    <property type="molecule type" value="Genomic_DNA"/>
</dbReference>
<feature type="transmembrane region" description="Helical" evidence="1">
    <location>
        <begin position="171"/>
        <end position="192"/>
    </location>
</feature>
<dbReference type="RefSeq" id="WP_185658887.1">
    <property type="nucleotide sequence ID" value="NZ_CAWPOO010000005.1"/>
</dbReference>
<comment type="caution">
    <text evidence="2">The sequence shown here is derived from an EMBL/GenBank/DDBJ whole genome shotgun (WGS) entry which is preliminary data.</text>
</comment>
<dbReference type="Proteomes" id="UP000526501">
    <property type="component" value="Unassembled WGS sequence"/>
</dbReference>
<feature type="transmembrane region" description="Helical" evidence="1">
    <location>
        <begin position="204"/>
        <end position="230"/>
    </location>
</feature>
<name>A0A7X1E7B2_9BACT</name>
<evidence type="ECO:0000313" key="3">
    <source>
        <dbReference type="Proteomes" id="UP000526501"/>
    </source>
</evidence>
<feature type="transmembrane region" description="Helical" evidence="1">
    <location>
        <begin position="58"/>
        <end position="74"/>
    </location>
</feature>
<sequence>MRGNSVILNQSSDGSRQASFYRTKRRDYVLPFLAAILVLVGSFRLVSFADLGVAENVSKFQISFGFIALGYVLAWQFSKRLIWVMLLVAAIARIAMLPIEPGDVLERRLWDSQVLAAEHNPYQSPPSTDVFLLFRGDNWEKIENKDQPASYLPGLLWVYSAIQDIGEPRDWFKSFLVIVDLVICLLFALRYGADRAVLYAWNPLVIYAVAGLGVDYSLSLLPFVGGFLMWDFWIDQKGGVSAIKASGGIGSALGQMVCVSSLLMGIGAALNIILLPGLIWLIWHVLKRSGIRAGLVAMVFGAAPLVLTLMWASISLGVDLAAVIAPEFGRSGRGVALIPAILNFVFAESLGPTFFLVLLGLGTVWMVHSCESLERFLSFYFVWTLVLATSVYPWTFAILAIVGVAHGNYIFRVASLSAFAYFGAYRVFGDATEWSMPWTLQCLIWVPFLLAAVHYTLASKTRDGFYVHNF</sequence>
<evidence type="ECO:0000313" key="2">
    <source>
        <dbReference type="EMBL" id="MBC2605001.1"/>
    </source>
</evidence>
<feature type="transmembrane region" description="Helical" evidence="1">
    <location>
        <begin position="28"/>
        <end position="46"/>
    </location>
</feature>
<accession>A0A7X1E7B2</accession>